<evidence type="ECO:0000256" key="1">
    <source>
        <dbReference type="SAM" id="MobiDB-lite"/>
    </source>
</evidence>
<feature type="region of interest" description="Disordered" evidence="1">
    <location>
        <begin position="359"/>
        <end position="383"/>
    </location>
</feature>
<keyword evidence="3" id="KW-1185">Reference proteome</keyword>
<feature type="compositionally biased region" description="Basic and acidic residues" evidence="1">
    <location>
        <begin position="360"/>
        <end position="376"/>
    </location>
</feature>
<sequence length="383" mass="43537">MDRVQLRHLSTLFRSELRQTFRGSQLELSQPVQEDLRTYNEDTLELILAKFVMPTVNYALAGQRGQCHYGAGSRCGRVEIKPDWSLISPGINHSVVHRLTVPVNLIPGNTKLHRKWEPEMRELFQRAAAWPGRSRQRQISDVSMQSAGSVYEDTDPLNWTCLDPENVCVPWSNSGCGRLTEKLALWFLAMIAVNDRCLDYFYPLLNSWRSGATGGYVHNSSGAKKAKLQREEPAAGPSNWAQAARASHKAYHSHDASEDPQFSQAAREGSAYGYEVADENANHPEDEEEEDKEDNDDDGGEHDGEANDEDDSEYHGEGHNEGEDFDYDHTEVPVGKRVQVTLKKHRLSPGYYFEFKGKKRDTERSDWTKVGDEHELRGRKHTY</sequence>
<reference evidence="2" key="1">
    <citation type="journal article" date="2023" name="Mol. Phylogenet. Evol.">
        <title>Genome-scale phylogeny and comparative genomics of the fungal order Sordariales.</title>
        <authorList>
            <person name="Hensen N."/>
            <person name="Bonometti L."/>
            <person name="Westerberg I."/>
            <person name="Brannstrom I.O."/>
            <person name="Guillou S."/>
            <person name="Cros-Aarteil S."/>
            <person name="Calhoun S."/>
            <person name="Haridas S."/>
            <person name="Kuo A."/>
            <person name="Mondo S."/>
            <person name="Pangilinan J."/>
            <person name="Riley R."/>
            <person name="LaButti K."/>
            <person name="Andreopoulos B."/>
            <person name="Lipzen A."/>
            <person name="Chen C."/>
            <person name="Yan M."/>
            <person name="Daum C."/>
            <person name="Ng V."/>
            <person name="Clum A."/>
            <person name="Steindorff A."/>
            <person name="Ohm R.A."/>
            <person name="Martin F."/>
            <person name="Silar P."/>
            <person name="Natvig D.O."/>
            <person name="Lalanne C."/>
            <person name="Gautier V."/>
            <person name="Ament-Velasquez S.L."/>
            <person name="Kruys A."/>
            <person name="Hutchinson M.I."/>
            <person name="Powell A.J."/>
            <person name="Barry K."/>
            <person name="Miller A.N."/>
            <person name="Grigoriev I.V."/>
            <person name="Debuchy R."/>
            <person name="Gladieux P."/>
            <person name="Hiltunen Thoren M."/>
            <person name="Johannesson H."/>
        </authorList>
    </citation>
    <scope>NUCLEOTIDE SEQUENCE</scope>
    <source>
        <strain evidence="2">CBS 532.94</strain>
    </source>
</reference>
<feature type="region of interest" description="Disordered" evidence="1">
    <location>
        <begin position="218"/>
        <end position="332"/>
    </location>
</feature>
<feature type="compositionally biased region" description="Acidic residues" evidence="1">
    <location>
        <begin position="285"/>
        <end position="312"/>
    </location>
</feature>
<dbReference type="EMBL" id="MU860724">
    <property type="protein sequence ID" value="KAK4232990.1"/>
    <property type="molecule type" value="Genomic_DNA"/>
</dbReference>
<dbReference type="Proteomes" id="UP001303760">
    <property type="component" value="Unassembled WGS sequence"/>
</dbReference>
<evidence type="ECO:0000313" key="2">
    <source>
        <dbReference type="EMBL" id="KAK4232990.1"/>
    </source>
</evidence>
<evidence type="ECO:0000313" key="3">
    <source>
        <dbReference type="Proteomes" id="UP001303760"/>
    </source>
</evidence>
<accession>A0AAN7C0J6</accession>
<proteinExistence type="predicted"/>
<organism evidence="2 3">
    <name type="scientific">Achaetomium macrosporum</name>
    <dbReference type="NCBI Taxonomy" id="79813"/>
    <lineage>
        <taxon>Eukaryota</taxon>
        <taxon>Fungi</taxon>
        <taxon>Dikarya</taxon>
        <taxon>Ascomycota</taxon>
        <taxon>Pezizomycotina</taxon>
        <taxon>Sordariomycetes</taxon>
        <taxon>Sordariomycetidae</taxon>
        <taxon>Sordariales</taxon>
        <taxon>Chaetomiaceae</taxon>
        <taxon>Achaetomium</taxon>
    </lineage>
</organism>
<protein>
    <submittedName>
        <fullName evidence="2">Uncharacterized protein</fullName>
    </submittedName>
</protein>
<reference evidence="2" key="2">
    <citation type="submission" date="2023-05" db="EMBL/GenBank/DDBJ databases">
        <authorList>
            <consortium name="Lawrence Berkeley National Laboratory"/>
            <person name="Steindorff A."/>
            <person name="Hensen N."/>
            <person name="Bonometti L."/>
            <person name="Westerberg I."/>
            <person name="Brannstrom I.O."/>
            <person name="Guillou S."/>
            <person name="Cros-Aarteil S."/>
            <person name="Calhoun S."/>
            <person name="Haridas S."/>
            <person name="Kuo A."/>
            <person name="Mondo S."/>
            <person name="Pangilinan J."/>
            <person name="Riley R."/>
            <person name="Labutti K."/>
            <person name="Andreopoulos B."/>
            <person name="Lipzen A."/>
            <person name="Chen C."/>
            <person name="Yanf M."/>
            <person name="Daum C."/>
            <person name="Ng V."/>
            <person name="Clum A."/>
            <person name="Ohm R."/>
            <person name="Martin F."/>
            <person name="Silar P."/>
            <person name="Natvig D."/>
            <person name="Lalanne C."/>
            <person name="Gautier V."/>
            <person name="Ament-Velasquez S.L."/>
            <person name="Kruys A."/>
            <person name="Hutchinson M.I."/>
            <person name="Powell A.J."/>
            <person name="Barry K."/>
            <person name="Miller A.N."/>
            <person name="Grigoriev I.V."/>
            <person name="Debuchy R."/>
            <person name="Gladieux P."/>
            <person name="Thoren M.H."/>
            <person name="Johannesson H."/>
        </authorList>
    </citation>
    <scope>NUCLEOTIDE SEQUENCE</scope>
    <source>
        <strain evidence="2">CBS 532.94</strain>
    </source>
</reference>
<name>A0AAN7C0J6_9PEZI</name>
<dbReference type="AlphaFoldDB" id="A0AAN7C0J6"/>
<feature type="compositionally biased region" description="Basic and acidic residues" evidence="1">
    <location>
        <begin position="313"/>
        <end position="331"/>
    </location>
</feature>
<feature type="non-terminal residue" evidence="2">
    <location>
        <position position="383"/>
    </location>
</feature>
<gene>
    <name evidence="2" type="ORF">C8A03DRAFT_39333</name>
</gene>
<comment type="caution">
    <text evidence="2">The sequence shown here is derived from an EMBL/GenBank/DDBJ whole genome shotgun (WGS) entry which is preliminary data.</text>
</comment>